<organism evidence="3 4">
    <name type="scientific">Trifolium medium</name>
    <dbReference type="NCBI Taxonomy" id="97028"/>
    <lineage>
        <taxon>Eukaryota</taxon>
        <taxon>Viridiplantae</taxon>
        <taxon>Streptophyta</taxon>
        <taxon>Embryophyta</taxon>
        <taxon>Tracheophyta</taxon>
        <taxon>Spermatophyta</taxon>
        <taxon>Magnoliopsida</taxon>
        <taxon>eudicotyledons</taxon>
        <taxon>Gunneridae</taxon>
        <taxon>Pentapetalae</taxon>
        <taxon>rosids</taxon>
        <taxon>fabids</taxon>
        <taxon>Fabales</taxon>
        <taxon>Fabaceae</taxon>
        <taxon>Papilionoideae</taxon>
        <taxon>50 kb inversion clade</taxon>
        <taxon>NPAAA clade</taxon>
        <taxon>Hologalegina</taxon>
        <taxon>IRL clade</taxon>
        <taxon>Trifolieae</taxon>
        <taxon>Trifolium</taxon>
    </lineage>
</organism>
<accession>A0A392MPQ2</accession>
<reference evidence="3 4" key="1">
    <citation type="journal article" date="2018" name="Front. Plant Sci.">
        <title>Red Clover (Trifolium pratense) and Zigzag Clover (T. medium) - A Picture of Genomic Similarities and Differences.</title>
        <authorList>
            <person name="Dluhosova J."/>
            <person name="Istvanek J."/>
            <person name="Nedelnik J."/>
            <person name="Repkova J."/>
        </authorList>
    </citation>
    <scope>NUCLEOTIDE SEQUENCE [LARGE SCALE GENOMIC DNA]</scope>
    <source>
        <strain evidence="4">cv. 10/8</strain>
        <tissue evidence="3">Leaf</tissue>
    </source>
</reference>
<dbReference type="AlphaFoldDB" id="A0A392MPQ2"/>
<feature type="compositionally biased region" description="Basic and acidic residues" evidence="2">
    <location>
        <begin position="411"/>
        <end position="426"/>
    </location>
</feature>
<feature type="compositionally biased region" description="Basic and acidic residues" evidence="2">
    <location>
        <begin position="62"/>
        <end position="72"/>
    </location>
</feature>
<evidence type="ECO:0000256" key="2">
    <source>
        <dbReference type="SAM" id="MobiDB-lite"/>
    </source>
</evidence>
<feature type="region of interest" description="Disordered" evidence="2">
    <location>
        <begin position="53"/>
        <end position="72"/>
    </location>
</feature>
<sequence length="455" mass="52635">MAICDRFEKKNKRIAFVSEEDNEDDSLSEAIALIGKKFNKSLMKAKANWKTNVPDKTSNIRSQDKNKDRDNTEEDKGVRCFECEGYGHVRTICPTYLKRQKKVMSTTLSDSEEENEEDPFSLAFTGMCETSSNTSEEDTLYEELAEAHKSLEIKWKESCLKIDHQEKIFKELTQEKEVLISTITDLKDKITLLNSEVEESFQQIKEQKRSIEKIEQEKEALISTTTELKETNKLLNSELDTKWEESCLQIDEQAKIIKELVQEKEELLSTTTDMDNTINSLYSELDGKWKIFCQQSDRQDTIIKGLVQEKEALVTTIIQLEEKATFLNSKLTDVEKSIRMMSKSTIKLDEILESGKREGDKKGLGFDNYYDSKKKLSPKDKPQEQMSSNMSQHPAQHNVQKSKHMPQHPTKQKDQKIEHLSHESAKQKNQKSDNMSQHLVQHVSPQNQGHKKRTK</sequence>
<comment type="caution">
    <text evidence="3">The sequence shown here is derived from an EMBL/GenBank/DDBJ whole genome shotgun (WGS) entry which is preliminary data.</text>
</comment>
<dbReference type="GO" id="GO:0008233">
    <property type="term" value="F:peptidase activity"/>
    <property type="evidence" value="ECO:0007669"/>
    <property type="project" value="UniProtKB-KW"/>
</dbReference>
<keyword evidence="3" id="KW-0645">Protease</keyword>
<name>A0A392MPQ2_9FABA</name>
<keyword evidence="3" id="KW-0378">Hydrolase</keyword>
<feature type="region of interest" description="Disordered" evidence="2">
    <location>
        <begin position="362"/>
        <end position="455"/>
    </location>
</feature>
<feature type="coiled-coil region" evidence="1">
    <location>
        <begin position="169"/>
        <end position="270"/>
    </location>
</feature>
<gene>
    <name evidence="3" type="ORF">A2U01_0010343</name>
</gene>
<dbReference type="EMBL" id="LXQA010016169">
    <property type="protein sequence ID" value="MCH89447.1"/>
    <property type="molecule type" value="Genomic_DNA"/>
</dbReference>
<feature type="compositionally biased region" description="Polar residues" evidence="2">
    <location>
        <begin position="384"/>
        <end position="399"/>
    </location>
</feature>
<keyword evidence="4" id="KW-1185">Reference proteome</keyword>
<evidence type="ECO:0000313" key="4">
    <source>
        <dbReference type="Proteomes" id="UP000265520"/>
    </source>
</evidence>
<dbReference type="InterPro" id="IPR036875">
    <property type="entry name" value="Znf_CCHC_sf"/>
</dbReference>
<dbReference type="SUPFAM" id="SSF57756">
    <property type="entry name" value="Retrovirus zinc finger-like domains"/>
    <property type="match status" value="1"/>
</dbReference>
<protein>
    <submittedName>
        <fullName evidence="3">Gag-protease polyprotein</fullName>
    </submittedName>
</protein>
<keyword evidence="1" id="KW-0175">Coiled coil</keyword>
<feature type="compositionally biased region" description="Basic and acidic residues" evidence="2">
    <location>
        <begin position="362"/>
        <end position="383"/>
    </location>
</feature>
<evidence type="ECO:0000313" key="3">
    <source>
        <dbReference type="EMBL" id="MCH89447.1"/>
    </source>
</evidence>
<dbReference type="GO" id="GO:0006508">
    <property type="term" value="P:proteolysis"/>
    <property type="evidence" value="ECO:0007669"/>
    <property type="project" value="UniProtKB-KW"/>
</dbReference>
<proteinExistence type="predicted"/>
<evidence type="ECO:0000256" key="1">
    <source>
        <dbReference type="SAM" id="Coils"/>
    </source>
</evidence>
<dbReference type="Proteomes" id="UP000265520">
    <property type="component" value="Unassembled WGS sequence"/>
</dbReference>
<feature type="compositionally biased region" description="Polar residues" evidence="2">
    <location>
        <begin position="432"/>
        <end position="448"/>
    </location>
</feature>
<feature type="non-terminal residue" evidence="3">
    <location>
        <position position="455"/>
    </location>
</feature>
<feature type="coiled-coil region" evidence="1">
    <location>
        <begin position="303"/>
        <end position="337"/>
    </location>
</feature>
<dbReference type="GO" id="GO:0008270">
    <property type="term" value="F:zinc ion binding"/>
    <property type="evidence" value="ECO:0007669"/>
    <property type="project" value="InterPro"/>
</dbReference>
<dbReference type="GO" id="GO:0003676">
    <property type="term" value="F:nucleic acid binding"/>
    <property type="evidence" value="ECO:0007669"/>
    <property type="project" value="InterPro"/>
</dbReference>